<gene>
    <name evidence="1" type="ORF">SAMN05216386_0565</name>
</gene>
<organism evidence="1 2">
    <name type="scientific">Nitrosospira briensis</name>
    <dbReference type="NCBI Taxonomy" id="35799"/>
    <lineage>
        <taxon>Bacteria</taxon>
        <taxon>Pseudomonadati</taxon>
        <taxon>Pseudomonadota</taxon>
        <taxon>Betaproteobacteria</taxon>
        <taxon>Nitrosomonadales</taxon>
        <taxon>Nitrosomonadaceae</taxon>
        <taxon>Nitrosospira</taxon>
    </lineage>
</organism>
<accession>A0A1I4Y844</accession>
<dbReference type="AlphaFoldDB" id="A0A1I4Y844"/>
<dbReference type="EMBL" id="FOVJ01000001">
    <property type="protein sequence ID" value="SFN34236.1"/>
    <property type="molecule type" value="Genomic_DNA"/>
</dbReference>
<keyword evidence="2" id="KW-1185">Reference proteome</keyword>
<sequence>MRVIINVPGLWENWDPNQRDHNIYRPAVERYIQIMRTMTYARSPAVRLMMQNQVEPIIFAMPNEEMKIRTSDGRHRITAAHELGLATITALDTPMAQMIKDIYGI</sequence>
<proteinExistence type="predicted"/>
<protein>
    <recommendedName>
        <fullName evidence="3">ParB-like nuclease domain-containing protein</fullName>
    </recommendedName>
</protein>
<dbReference type="Proteomes" id="UP000183107">
    <property type="component" value="Unassembled WGS sequence"/>
</dbReference>
<name>A0A1I4Y844_9PROT</name>
<evidence type="ECO:0008006" key="3">
    <source>
        <dbReference type="Google" id="ProtNLM"/>
    </source>
</evidence>
<evidence type="ECO:0000313" key="1">
    <source>
        <dbReference type="EMBL" id="SFN34236.1"/>
    </source>
</evidence>
<dbReference type="RefSeq" id="WP_074794338.1">
    <property type="nucleotide sequence ID" value="NZ_FOVJ01000001.1"/>
</dbReference>
<evidence type="ECO:0000313" key="2">
    <source>
        <dbReference type="Proteomes" id="UP000183107"/>
    </source>
</evidence>
<reference evidence="2" key="1">
    <citation type="submission" date="2016-10" db="EMBL/GenBank/DDBJ databases">
        <authorList>
            <person name="Varghese N."/>
        </authorList>
    </citation>
    <scope>NUCLEOTIDE SEQUENCE [LARGE SCALE GENOMIC DNA]</scope>
    <source>
        <strain evidence="2">Nsp8</strain>
    </source>
</reference>